<comment type="subcellular location">
    <subcellularLocation>
        <location evidence="1">Nucleus</location>
    </subcellularLocation>
</comment>
<dbReference type="EMBL" id="HBFA01028488">
    <property type="protein sequence ID" value="CAD8679130.1"/>
    <property type="molecule type" value="Transcribed_RNA"/>
</dbReference>
<feature type="domain" description="DNA replication complex GINS protein PSF3 N-terminal" evidence="6">
    <location>
        <begin position="5"/>
        <end position="58"/>
    </location>
</feature>
<comment type="similarity">
    <text evidence="2">Belongs to the GINS3/PSF3 family.</text>
</comment>
<gene>
    <name evidence="7" type="ORF">POBO1169_LOCUS14404</name>
</gene>
<dbReference type="InterPro" id="IPR038437">
    <property type="entry name" value="GINS_Psf3_sf"/>
</dbReference>
<dbReference type="CDD" id="cd11713">
    <property type="entry name" value="GINS_A_psf3"/>
    <property type="match status" value="1"/>
</dbReference>
<sequence>MADYFDLDAILAEEEKVSVHFNVGCTSLGRALDPSCDDDDLKSGSEVELPFWLVKDLASRGMVLLKLPKYFGQRVNNDLQADARCVNLGEKCKYYYEVGLLILATTHDQKLADFVMNTFEIRYQQLLINALSSRSGTKETNTVLRVLTSEERKVFDSGWESKKRFNQWVANPPLNLAGCKRRIPTQSRRVLAVRNQ</sequence>
<accession>A0A7S0RJI9</accession>
<dbReference type="GO" id="GO:1902975">
    <property type="term" value="P:mitotic DNA replication initiation"/>
    <property type="evidence" value="ECO:0007669"/>
    <property type="project" value="TreeGrafter"/>
</dbReference>
<dbReference type="InterPro" id="IPR010492">
    <property type="entry name" value="GINS_Psf3"/>
</dbReference>
<evidence type="ECO:0000256" key="1">
    <source>
        <dbReference type="ARBA" id="ARBA00004123"/>
    </source>
</evidence>
<dbReference type="InterPro" id="IPR055221">
    <property type="entry name" value="PSF3_N"/>
</dbReference>
<evidence type="ECO:0000256" key="2">
    <source>
        <dbReference type="ARBA" id="ARBA00006343"/>
    </source>
</evidence>
<dbReference type="SUPFAM" id="SSF158573">
    <property type="entry name" value="GINS helical bundle-like"/>
    <property type="match status" value="1"/>
</dbReference>
<dbReference type="GO" id="GO:0000811">
    <property type="term" value="C:GINS complex"/>
    <property type="evidence" value="ECO:0007669"/>
    <property type="project" value="TreeGrafter"/>
</dbReference>
<proteinExistence type="inferred from homology"/>
<keyword evidence="3" id="KW-0235">DNA replication</keyword>
<dbReference type="InterPro" id="IPR036224">
    <property type="entry name" value="GINS_bundle-like_dom_sf"/>
</dbReference>
<name>A0A7S0RJI9_9CHLO</name>
<dbReference type="PANTHER" id="PTHR22768">
    <property type="entry name" value="DNA REPLICATION COMPLEX GINS PROTEIN PSF3"/>
    <property type="match status" value="1"/>
</dbReference>
<evidence type="ECO:0000256" key="4">
    <source>
        <dbReference type="ARBA" id="ARBA00023242"/>
    </source>
</evidence>
<dbReference type="SUPFAM" id="SSF160059">
    <property type="entry name" value="PriA/YqbF domain"/>
    <property type="match status" value="1"/>
</dbReference>
<dbReference type="CDD" id="cd21693">
    <property type="entry name" value="GINS_B_Psf3"/>
    <property type="match status" value="1"/>
</dbReference>
<dbReference type="InterPro" id="IPR021151">
    <property type="entry name" value="GINS_A"/>
</dbReference>
<evidence type="ECO:0000313" key="7">
    <source>
        <dbReference type="EMBL" id="CAD8679130.1"/>
    </source>
</evidence>
<reference evidence="7" key="1">
    <citation type="submission" date="2021-01" db="EMBL/GenBank/DDBJ databases">
        <authorList>
            <person name="Corre E."/>
            <person name="Pelletier E."/>
            <person name="Niang G."/>
            <person name="Scheremetjew M."/>
            <person name="Finn R."/>
            <person name="Kale V."/>
            <person name="Holt S."/>
            <person name="Cochrane G."/>
            <person name="Meng A."/>
            <person name="Brown T."/>
            <person name="Cohen L."/>
        </authorList>
    </citation>
    <scope>NUCLEOTIDE SEQUENCE</scope>
    <source>
        <strain evidence="7">CCMP722</strain>
    </source>
</reference>
<dbReference type="Gene3D" id="1.20.58.2050">
    <property type="match status" value="1"/>
</dbReference>
<dbReference type="Pfam" id="PF05916">
    <property type="entry name" value="Sld5"/>
    <property type="match status" value="1"/>
</dbReference>
<dbReference type="PANTHER" id="PTHR22768:SF0">
    <property type="entry name" value="DNA REPLICATION COMPLEX GINS PROTEIN PSF3"/>
    <property type="match status" value="1"/>
</dbReference>
<dbReference type="AlphaFoldDB" id="A0A7S0RJI9"/>
<evidence type="ECO:0008006" key="8">
    <source>
        <dbReference type="Google" id="ProtNLM"/>
    </source>
</evidence>
<protein>
    <recommendedName>
        <fullName evidence="8">DNA replication complex GINS protein PSF3</fullName>
    </recommendedName>
</protein>
<evidence type="ECO:0000256" key="3">
    <source>
        <dbReference type="ARBA" id="ARBA00022705"/>
    </source>
</evidence>
<dbReference type="Pfam" id="PF22466">
    <property type="entry name" value="PSF3_N"/>
    <property type="match status" value="1"/>
</dbReference>
<evidence type="ECO:0000259" key="5">
    <source>
        <dbReference type="Pfam" id="PF05916"/>
    </source>
</evidence>
<feature type="domain" description="GINS subunit" evidence="5">
    <location>
        <begin position="73"/>
        <end position="169"/>
    </location>
</feature>
<keyword evidence="4" id="KW-0539">Nucleus</keyword>
<organism evidence="7">
    <name type="scientific">Pyramimonas obovata</name>
    <dbReference type="NCBI Taxonomy" id="1411642"/>
    <lineage>
        <taxon>Eukaryota</taxon>
        <taxon>Viridiplantae</taxon>
        <taxon>Chlorophyta</taxon>
        <taxon>Pyramimonadophyceae</taxon>
        <taxon>Pyramimonadales</taxon>
        <taxon>Pyramimonadaceae</taxon>
        <taxon>Pyramimonas</taxon>
        <taxon>Pyramimonas incertae sedis</taxon>
    </lineage>
</organism>
<evidence type="ECO:0000259" key="6">
    <source>
        <dbReference type="Pfam" id="PF22466"/>
    </source>
</evidence>